<feature type="chain" id="PRO_5012384955" evidence="10">
    <location>
        <begin position="23"/>
        <end position="479"/>
    </location>
</feature>
<dbReference type="VEuPathDB" id="TriTrypDB:Tb1125.11.20060"/>
<evidence type="ECO:0000256" key="8">
    <source>
        <dbReference type="SAM" id="Coils"/>
    </source>
</evidence>
<evidence type="ECO:0000256" key="2">
    <source>
        <dbReference type="ARBA" id="ARBA00004609"/>
    </source>
</evidence>
<protein>
    <submittedName>
        <fullName evidence="12">Variant surface glycoprotein 1125.381</fullName>
    </submittedName>
</protein>
<sequence length="479" mass="51212">MAAALAASWIAALCITTYKTSASKAVKCDSGCECAMRLHNALAFYTEEQERAEANLALMTDQILKLTIAATAGDDDLKSKSLPALAATGEIFQTCRAATQKGRKLLADHEPKLTTAARAITLIEQLSQAGGKTELTARTGAGQFTATSLTTKTAGTAMPDECAKVQLTEERTKFDPTNESENMLLPELTPITEVTINCKHGGGNTNCVSTGITQDTGKLTFNSIIKIGSAVQSNEATAWSGDGANADLKYAVASDVLKTNITNANDANKLLLDHFKQKHCSSTANDYNAVATSDLFKRQLVRSLPGLENSEDTTTTPPSLLDAPIKAAYGEGGSKFEERLWKKINNLKPKINKDKTSEGLHLESETDIGKLTEALARQLASMKKEAKIAEGEPAKKKDSEEKTEEKKGGDNTAKPVCSSFQNQTACEAANQGGTKHCGWKGENSDGSDKGTYKCRYSSILLDKQFTLSVVSAAFVALLF</sequence>
<dbReference type="SUPFAM" id="SSF58087">
    <property type="entry name" value="Variant surface glycoprotein (N-terminal domain)"/>
    <property type="match status" value="1"/>
</dbReference>
<evidence type="ECO:0000313" key="12">
    <source>
        <dbReference type="EMBL" id="APD73179.1"/>
    </source>
</evidence>
<feature type="coiled-coil region" evidence="8">
    <location>
        <begin position="35"/>
        <end position="62"/>
    </location>
</feature>
<keyword evidence="6" id="KW-0325">Glycoprotein</keyword>
<feature type="region of interest" description="Disordered" evidence="9">
    <location>
        <begin position="306"/>
        <end position="325"/>
    </location>
</feature>
<evidence type="ECO:0000256" key="7">
    <source>
        <dbReference type="ARBA" id="ARBA00023288"/>
    </source>
</evidence>
<dbReference type="EMBL" id="KX699223">
    <property type="protein sequence ID" value="APD73179.1"/>
    <property type="molecule type" value="Genomic_DNA"/>
</dbReference>
<feature type="signal peptide" evidence="10">
    <location>
        <begin position="1"/>
        <end position="22"/>
    </location>
</feature>
<dbReference type="Pfam" id="PF10659">
    <property type="entry name" value="Trypan_glycop_C"/>
    <property type="match status" value="1"/>
</dbReference>
<reference evidence="12" key="1">
    <citation type="submission" date="2016-08" db="EMBL/GenBank/DDBJ databases">
        <title>VSG repertoire of Trypanosoma brucei EATRO 1125.</title>
        <authorList>
            <person name="Cross G.A."/>
        </authorList>
    </citation>
    <scope>NUCLEOTIDE SEQUENCE</scope>
    <source>
        <strain evidence="12">EATRO 1125</strain>
    </source>
</reference>
<feature type="domain" description="Trypanosome variant surface glycoprotein C-terminal" evidence="11">
    <location>
        <begin position="390"/>
        <end position="478"/>
    </location>
</feature>
<name>A0A1J0R5V3_9TRYP</name>
<evidence type="ECO:0000259" key="11">
    <source>
        <dbReference type="Pfam" id="PF10659"/>
    </source>
</evidence>
<evidence type="ECO:0000256" key="3">
    <source>
        <dbReference type="ARBA" id="ARBA00022475"/>
    </source>
</evidence>
<feature type="region of interest" description="Disordered" evidence="9">
    <location>
        <begin position="384"/>
        <end position="415"/>
    </location>
</feature>
<dbReference type="GO" id="GO:0005886">
    <property type="term" value="C:plasma membrane"/>
    <property type="evidence" value="ECO:0007669"/>
    <property type="project" value="UniProtKB-SubCell"/>
</dbReference>
<keyword evidence="4" id="KW-0336">GPI-anchor</keyword>
<evidence type="ECO:0000256" key="10">
    <source>
        <dbReference type="SAM" id="SignalP"/>
    </source>
</evidence>
<comment type="function">
    <text evidence="1">VSG forms a coat on the surface of the parasite. The trypanosome evades the immune response of the host by expressing a series of antigenically distinct VSGs from an estimated 1000 VSG genes.</text>
</comment>
<evidence type="ECO:0000256" key="5">
    <source>
        <dbReference type="ARBA" id="ARBA00023136"/>
    </source>
</evidence>
<accession>A0A1J0R5V3</accession>
<organism evidence="12">
    <name type="scientific">Trypanosoma brucei</name>
    <dbReference type="NCBI Taxonomy" id="5691"/>
    <lineage>
        <taxon>Eukaryota</taxon>
        <taxon>Discoba</taxon>
        <taxon>Euglenozoa</taxon>
        <taxon>Kinetoplastea</taxon>
        <taxon>Metakinetoplastina</taxon>
        <taxon>Trypanosomatida</taxon>
        <taxon>Trypanosomatidae</taxon>
        <taxon>Trypanosoma</taxon>
    </lineage>
</organism>
<keyword evidence="3" id="KW-1003">Cell membrane</keyword>
<proteinExistence type="predicted"/>
<evidence type="ECO:0000256" key="6">
    <source>
        <dbReference type="ARBA" id="ARBA00023180"/>
    </source>
</evidence>
<dbReference type="VEuPathDB" id="TriTrypDB:Tb927.11.20060"/>
<keyword evidence="5" id="KW-0472">Membrane</keyword>
<feature type="compositionally biased region" description="Basic and acidic residues" evidence="9">
    <location>
        <begin position="384"/>
        <end position="409"/>
    </location>
</feature>
<keyword evidence="10" id="KW-0732">Signal</keyword>
<dbReference type="AlphaFoldDB" id="A0A1J0R5V3"/>
<evidence type="ECO:0000256" key="9">
    <source>
        <dbReference type="SAM" id="MobiDB-lite"/>
    </source>
</evidence>
<evidence type="ECO:0000256" key="4">
    <source>
        <dbReference type="ARBA" id="ARBA00022622"/>
    </source>
</evidence>
<dbReference type="GO" id="GO:0098552">
    <property type="term" value="C:side of membrane"/>
    <property type="evidence" value="ECO:0007669"/>
    <property type="project" value="UniProtKB-KW"/>
</dbReference>
<evidence type="ECO:0000256" key="1">
    <source>
        <dbReference type="ARBA" id="ARBA00002523"/>
    </source>
</evidence>
<keyword evidence="7" id="KW-0449">Lipoprotein</keyword>
<keyword evidence="8" id="KW-0175">Coiled coil</keyword>
<dbReference type="VEuPathDB" id="TriTrypDB:Tb427_000346900"/>
<comment type="subcellular location">
    <subcellularLocation>
        <location evidence="2">Cell membrane</location>
        <topology evidence="2">Lipid-anchor</topology>
        <topology evidence="2">GPI-anchor</topology>
    </subcellularLocation>
</comment>
<dbReference type="InterPro" id="IPR019609">
    <property type="entry name" value="Variant_surf_glycoprt_trypan_C"/>
</dbReference>